<protein>
    <recommendedName>
        <fullName evidence="4">Sporulation protein YtfJ</fullName>
    </recommendedName>
</protein>
<dbReference type="PANTHER" id="PTHR39162">
    <property type="entry name" value="GLL3345 PROTEIN"/>
    <property type="match status" value="1"/>
</dbReference>
<dbReference type="Proteomes" id="UP000033038">
    <property type="component" value="Chromosome"/>
</dbReference>
<feature type="compositionally biased region" description="Basic and acidic residues" evidence="1">
    <location>
        <begin position="120"/>
        <end position="155"/>
    </location>
</feature>
<evidence type="ECO:0000313" key="2">
    <source>
        <dbReference type="EMBL" id="AKB49447.1"/>
    </source>
</evidence>
<dbReference type="EMBL" id="CP009526">
    <property type="protein sequence ID" value="AKB49447.1"/>
    <property type="molecule type" value="Genomic_DNA"/>
</dbReference>
<dbReference type="PATRIC" id="fig|1434109.4.peg.216"/>
<dbReference type="GeneID" id="24821587"/>
<evidence type="ECO:0000256" key="1">
    <source>
        <dbReference type="SAM" id="MobiDB-lite"/>
    </source>
</evidence>
<dbReference type="PANTHER" id="PTHR39162:SF1">
    <property type="entry name" value="SPORULATION PROTEIN YTFJ"/>
    <property type="match status" value="1"/>
</dbReference>
<dbReference type="Pfam" id="PF09579">
    <property type="entry name" value="Spore_YtfJ"/>
    <property type="match status" value="1"/>
</dbReference>
<proteinExistence type="predicted"/>
<dbReference type="InterPro" id="IPR014229">
    <property type="entry name" value="Spore_YtfJ"/>
</dbReference>
<dbReference type="AlphaFoldDB" id="A0A0E3QI17"/>
<evidence type="ECO:0000313" key="3">
    <source>
        <dbReference type="Proteomes" id="UP000033038"/>
    </source>
</evidence>
<organism evidence="2 3">
    <name type="scientific">Methanosarcina barkeri str. Wiesmoor</name>
    <dbReference type="NCBI Taxonomy" id="1434109"/>
    <lineage>
        <taxon>Archaea</taxon>
        <taxon>Methanobacteriati</taxon>
        <taxon>Methanobacteriota</taxon>
        <taxon>Stenosarchaea group</taxon>
        <taxon>Methanomicrobia</taxon>
        <taxon>Methanosarcinales</taxon>
        <taxon>Methanosarcinaceae</taxon>
        <taxon>Methanosarcina</taxon>
    </lineage>
</organism>
<dbReference type="KEGG" id="mbw:MSBRW_0194"/>
<reference evidence="2 3" key="1">
    <citation type="submission" date="2014-07" db="EMBL/GenBank/DDBJ databases">
        <title>Methanogenic archaea and the global carbon cycle.</title>
        <authorList>
            <person name="Henriksen J.R."/>
            <person name="Luke J."/>
            <person name="Reinhart S."/>
            <person name="Benedict M.N."/>
            <person name="Youngblut N.D."/>
            <person name="Metcalf M.E."/>
            <person name="Whitaker R.J."/>
            <person name="Metcalf W.W."/>
        </authorList>
    </citation>
    <scope>NUCLEOTIDE SEQUENCE [LARGE SCALE GENOMIC DNA]</scope>
    <source>
        <strain evidence="2 3">Wiesmoor</strain>
    </source>
</reference>
<sequence length="155" mass="16450">MGVEATIKEIAGELERIATTKTVVGDPITAAGKTIIPISRITMGFGAGGGEGKKDTESGYGGGGGAGAKIEPVAFIMLSEEEARIFRLSGRSDAGSILSSIPDLVPEIMDKLKGMRGKSKKEEELQEQEIKGRETPEKETGEGPKIKIEEEECFH</sequence>
<evidence type="ECO:0008006" key="4">
    <source>
        <dbReference type="Google" id="ProtNLM"/>
    </source>
</evidence>
<gene>
    <name evidence="2" type="ORF">MSBRW_0194</name>
</gene>
<dbReference type="RefSeq" id="WP_011305835.1">
    <property type="nucleotide sequence ID" value="NZ_CP009526.1"/>
</dbReference>
<dbReference type="PIRSF" id="PIRSF021377">
    <property type="entry name" value="YtfJ"/>
    <property type="match status" value="1"/>
</dbReference>
<name>A0A0E3QI17_METBA</name>
<accession>A0A0E3QI17</accession>
<dbReference type="HOGENOM" id="CLU_115880_2_0_2"/>
<feature type="region of interest" description="Disordered" evidence="1">
    <location>
        <begin position="114"/>
        <end position="155"/>
    </location>
</feature>